<dbReference type="EMBL" id="JAAAUQ010000213">
    <property type="protein sequence ID" value="KAF9152874.1"/>
    <property type="molecule type" value="Genomic_DNA"/>
</dbReference>
<keyword evidence="4" id="KW-1185">Reference proteome</keyword>
<comment type="caution">
    <text evidence="3">The sequence shown here is derived from an EMBL/GenBank/DDBJ whole genome shotgun (WGS) entry which is preliminary data.</text>
</comment>
<evidence type="ECO:0000313" key="4">
    <source>
        <dbReference type="Proteomes" id="UP000748756"/>
    </source>
</evidence>
<protein>
    <recommendedName>
        <fullName evidence="2">DUF7492 domain-containing protein</fullName>
    </recommendedName>
</protein>
<dbReference type="Proteomes" id="UP000748756">
    <property type="component" value="Unassembled WGS sequence"/>
</dbReference>
<dbReference type="Pfam" id="PF24320">
    <property type="entry name" value="DUF7492"/>
    <property type="match status" value="1"/>
</dbReference>
<evidence type="ECO:0000256" key="1">
    <source>
        <dbReference type="SAM" id="SignalP"/>
    </source>
</evidence>
<dbReference type="PANTHER" id="PTHR35559:SF1">
    <property type="entry name" value="CHITIN-BINDING TYPE-4 DOMAIN-CONTAINING PROTEIN"/>
    <property type="match status" value="1"/>
</dbReference>
<proteinExistence type="predicted"/>
<organism evidence="3 4">
    <name type="scientific">Linnemannia schmuckeri</name>
    <dbReference type="NCBI Taxonomy" id="64567"/>
    <lineage>
        <taxon>Eukaryota</taxon>
        <taxon>Fungi</taxon>
        <taxon>Fungi incertae sedis</taxon>
        <taxon>Mucoromycota</taxon>
        <taxon>Mortierellomycotina</taxon>
        <taxon>Mortierellomycetes</taxon>
        <taxon>Mortierellales</taxon>
        <taxon>Mortierellaceae</taxon>
        <taxon>Linnemannia</taxon>
    </lineage>
</organism>
<reference evidence="3" key="1">
    <citation type="journal article" date="2020" name="Fungal Divers.">
        <title>Resolving the Mortierellaceae phylogeny through synthesis of multi-gene phylogenetics and phylogenomics.</title>
        <authorList>
            <person name="Vandepol N."/>
            <person name="Liber J."/>
            <person name="Desiro A."/>
            <person name="Na H."/>
            <person name="Kennedy M."/>
            <person name="Barry K."/>
            <person name="Grigoriev I.V."/>
            <person name="Miller A.N."/>
            <person name="O'Donnell K."/>
            <person name="Stajich J.E."/>
            <person name="Bonito G."/>
        </authorList>
    </citation>
    <scope>NUCLEOTIDE SEQUENCE</scope>
    <source>
        <strain evidence="3">NRRL 6426</strain>
    </source>
</reference>
<dbReference type="OrthoDB" id="64281at2759"/>
<dbReference type="PANTHER" id="PTHR35559">
    <property type="entry name" value="CHITIN-BINDING TYPE-4 DOMAIN-CONTAINING PROTEIN"/>
    <property type="match status" value="1"/>
</dbReference>
<feature type="domain" description="DUF7492" evidence="2">
    <location>
        <begin position="21"/>
        <end position="116"/>
    </location>
</feature>
<keyword evidence="1" id="KW-0732">Signal</keyword>
<gene>
    <name evidence="3" type="ORF">BG015_004542</name>
</gene>
<name>A0A9P5VCS2_9FUNG</name>
<sequence length="222" mass="24486">MLLALTTLLLGTTLLTTSLTEAHSWVDCVKTLPSGKCAGYPTNYPTRANADINTIYTYLISSRNNAARLCKPGTQDTFLRNKDKANHLPPNLPFAKAYPGETLTMNWQANGHLVRTGKGTKVTIFWTGKSNKVLKTRKDIASGRNGLGKALAVFDFANPGNCKDPNNANTECTGKFTIPKDTAPGRYQFVWWWPFDKNPVGEEYTTCFEITVVAKPKPKPKA</sequence>
<dbReference type="Gene3D" id="2.70.50.70">
    <property type="match status" value="1"/>
</dbReference>
<evidence type="ECO:0000313" key="3">
    <source>
        <dbReference type="EMBL" id="KAF9152874.1"/>
    </source>
</evidence>
<dbReference type="AlphaFoldDB" id="A0A9P5VCS2"/>
<evidence type="ECO:0000259" key="2">
    <source>
        <dbReference type="Pfam" id="PF24320"/>
    </source>
</evidence>
<dbReference type="InterPro" id="IPR055915">
    <property type="entry name" value="DUF7492"/>
</dbReference>
<feature type="signal peptide" evidence="1">
    <location>
        <begin position="1"/>
        <end position="22"/>
    </location>
</feature>
<feature type="chain" id="PRO_5040263380" description="DUF7492 domain-containing protein" evidence="1">
    <location>
        <begin position="23"/>
        <end position="222"/>
    </location>
</feature>
<accession>A0A9P5VCS2</accession>